<dbReference type="Pfam" id="PF20563">
    <property type="entry name" value="DUF6773"/>
    <property type="match status" value="1"/>
</dbReference>
<accession>A0A847D3M1</accession>
<evidence type="ECO:0000313" key="2">
    <source>
        <dbReference type="EMBL" id="NLD31017.1"/>
    </source>
</evidence>
<evidence type="ECO:0000313" key="3">
    <source>
        <dbReference type="Proteomes" id="UP000589373"/>
    </source>
</evidence>
<reference evidence="2 3" key="1">
    <citation type="journal article" date="2020" name="Biotechnol. Biofuels">
        <title>New insights from the biogas microbiome by comprehensive genome-resolved metagenomics of nearly 1600 species originating from multiple anaerobic digesters.</title>
        <authorList>
            <person name="Campanaro S."/>
            <person name="Treu L."/>
            <person name="Rodriguez-R L.M."/>
            <person name="Kovalovszki A."/>
            <person name="Ziels R.M."/>
            <person name="Maus I."/>
            <person name="Zhu X."/>
            <person name="Kougias P.G."/>
            <person name="Basile A."/>
            <person name="Luo G."/>
            <person name="Schluter A."/>
            <person name="Konstantinidis K.T."/>
            <person name="Angelidaki I."/>
        </authorList>
    </citation>
    <scope>NUCLEOTIDE SEQUENCE [LARGE SCALE GENOMIC DNA]</scope>
    <source>
        <strain evidence="2">AS07pgkLD_105</strain>
    </source>
</reference>
<protein>
    <submittedName>
        <fullName evidence="2">Uncharacterized protein</fullName>
    </submittedName>
</protein>
<comment type="caution">
    <text evidence="2">The sequence shown here is derived from an EMBL/GenBank/DDBJ whole genome shotgun (WGS) entry which is preliminary data.</text>
</comment>
<feature type="transmembrane region" description="Helical" evidence="1">
    <location>
        <begin position="85"/>
        <end position="104"/>
    </location>
</feature>
<keyword evidence="1" id="KW-0472">Membrane</keyword>
<name>A0A847D3M1_9LACT</name>
<dbReference type="AlphaFoldDB" id="A0A847D3M1"/>
<organism evidence="2 3">
    <name type="scientific">Trichococcus flocculiformis</name>
    <dbReference type="NCBI Taxonomy" id="82803"/>
    <lineage>
        <taxon>Bacteria</taxon>
        <taxon>Bacillati</taxon>
        <taxon>Bacillota</taxon>
        <taxon>Bacilli</taxon>
        <taxon>Lactobacillales</taxon>
        <taxon>Carnobacteriaceae</taxon>
        <taxon>Trichococcus</taxon>
    </lineage>
</organism>
<dbReference type="Proteomes" id="UP000589373">
    <property type="component" value="Unassembled WGS sequence"/>
</dbReference>
<dbReference type="EMBL" id="JAAZCD010000045">
    <property type="protein sequence ID" value="NLD31017.1"/>
    <property type="molecule type" value="Genomic_DNA"/>
</dbReference>
<proteinExistence type="predicted"/>
<keyword evidence="1" id="KW-1133">Transmembrane helix</keyword>
<feature type="transmembrane region" description="Helical" evidence="1">
    <location>
        <begin position="116"/>
        <end position="141"/>
    </location>
</feature>
<dbReference type="RefSeq" id="WP_276641692.1">
    <property type="nucleotide sequence ID" value="NZ_JAAZCD010000045.1"/>
</dbReference>
<sequence length="163" mass="18744">MKRQNMQDERVLEQQRKVSSEVDGILMTVLLVSTLVQQFYLNAPFKQYAVEYICFLGISSYKLVRYITMGLDINSEGKRAKIMPLINSLVAGITVTVINGISNYTRYAEYYIEDGIGYFIAVLAVTFISATVFCFIVMSFINHLNKIKQDKIQKRLDKDEENQ</sequence>
<gene>
    <name evidence="2" type="ORF">GX662_01975</name>
</gene>
<dbReference type="InterPro" id="IPR046664">
    <property type="entry name" value="DUF6773"/>
</dbReference>
<keyword evidence="1" id="KW-0812">Transmembrane</keyword>
<evidence type="ECO:0000256" key="1">
    <source>
        <dbReference type="SAM" id="Phobius"/>
    </source>
</evidence>